<dbReference type="AlphaFoldDB" id="A0A7C8YR53"/>
<dbReference type="GO" id="GO:0008652">
    <property type="term" value="P:amino acid biosynthetic process"/>
    <property type="evidence" value="ECO:0007669"/>
    <property type="project" value="UniProtKB-ARBA"/>
</dbReference>
<dbReference type="GO" id="GO:0003824">
    <property type="term" value="F:catalytic activity"/>
    <property type="evidence" value="ECO:0007669"/>
    <property type="project" value="InterPro"/>
</dbReference>
<proteinExistence type="inferred from homology"/>
<dbReference type="Pfam" id="PF01063">
    <property type="entry name" value="Aminotran_4"/>
    <property type="match status" value="1"/>
</dbReference>
<comment type="cofactor">
    <cofactor evidence="1">
        <name>pyridoxal 5'-phosphate</name>
        <dbReference type="ChEBI" id="CHEBI:597326"/>
    </cofactor>
</comment>
<comment type="similarity">
    <text evidence="2">Belongs to the class-IV pyridoxal-phosphate-dependent aminotransferase family.</text>
</comment>
<dbReference type="PANTHER" id="PTHR42743:SF8">
    <property type="entry name" value="OS01G0238500 PROTEIN"/>
    <property type="match status" value="1"/>
</dbReference>
<name>A0A7C8YR53_OPUST</name>
<dbReference type="Gene3D" id="3.30.470.10">
    <property type="match status" value="1"/>
</dbReference>
<protein>
    <recommendedName>
        <fullName evidence="5">Aminodeoxychorismate lyase</fullName>
    </recommendedName>
</protein>
<evidence type="ECO:0000256" key="3">
    <source>
        <dbReference type="ARBA" id="ARBA00022898"/>
    </source>
</evidence>
<dbReference type="GO" id="GO:0046394">
    <property type="term" value="P:carboxylic acid biosynthetic process"/>
    <property type="evidence" value="ECO:0007669"/>
    <property type="project" value="UniProtKB-ARBA"/>
</dbReference>
<dbReference type="InterPro" id="IPR001544">
    <property type="entry name" value="Aminotrans_IV"/>
</dbReference>
<dbReference type="InterPro" id="IPR043131">
    <property type="entry name" value="BCAT-like_N"/>
</dbReference>
<dbReference type="FunFam" id="3.30.470.10:FF:000008">
    <property type="entry name" value="D-amino-acid transaminase, chloroplastic"/>
    <property type="match status" value="1"/>
</dbReference>
<keyword evidence="3" id="KW-0663">Pyridoxal phosphate</keyword>
<dbReference type="FunFam" id="3.20.10.10:FF:000002">
    <property type="entry name" value="D-alanine aminotransferase"/>
    <property type="match status" value="1"/>
</dbReference>
<dbReference type="PANTHER" id="PTHR42743">
    <property type="entry name" value="AMINO-ACID AMINOTRANSFERASE"/>
    <property type="match status" value="1"/>
</dbReference>
<dbReference type="InterPro" id="IPR050571">
    <property type="entry name" value="Class-IV_PLP-Dep_Aminotrnsfr"/>
</dbReference>
<dbReference type="Gene3D" id="3.20.10.10">
    <property type="entry name" value="D-amino Acid Aminotransferase, subunit A, domain 2"/>
    <property type="match status" value="1"/>
</dbReference>
<evidence type="ECO:0000256" key="1">
    <source>
        <dbReference type="ARBA" id="ARBA00001933"/>
    </source>
</evidence>
<dbReference type="SUPFAM" id="SSF56752">
    <property type="entry name" value="D-aminoacid aminotransferase-like PLP-dependent enzymes"/>
    <property type="match status" value="1"/>
</dbReference>
<dbReference type="EMBL" id="GISG01046629">
    <property type="protein sequence ID" value="MBA4624173.1"/>
    <property type="molecule type" value="Transcribed_RNA"/>
</dbReference>
<sequence>MAEREVQNVEESKVHVFSSSTELIGKLDENWNAVGHQPYPAMYSSIFGGVVLNPAMMMIPIDDHMVHRGHGVFDTTILFNGYLYDLDAHLDRFLRSASLAKISLPYPRSTLRSILLQLAAVSKCQKGELRYWLSAGPGDFHLSSSGCSKSAFYAIVIKEDFSQWKDGVRAVTSSVPMKTPLFATIKNVNYLPNVLSQMEAEEKGAFASIWVDDNGYVAEGPNMNVALINHDRELIMPPFDNILTGCTAVRLLELAPRLVEEGRLKDVKTANVSVEEAKSAAEMMFVGSGLPIAPIVMWDEKPIGNAITEVHGERTCQQCCCSRQYTIMPCWPCSKYGKMGELSLALSDLLWNDMVSAPETQRVRVPYE</sequence>
<reference evidence="4" key="1">
    <citation type="journal article" date="2013" name="J. Plant Res.">
        <title>Effect of fungi and light on seed germination of three Opuntia species from semiarid lands of central Mexico.</title>
        <authorList>
            <person name="Delgado-Sanchez P."/>
            <person name="Jimenez-Bremont J.F."/>
            <person name="Guerrero-Gonzalez Mde L."/>
            <person name="Flores J."/>
        </authorList>
    </citation>
    <scope>NUCLEOTIDE SEQUENCE</scope>
    <source>
        <tissue evidence="4">Cladode</tissue>
    </source>
</reference>
<reference evidence="4" key="2">
    <citation type="submission" date="2020-07" db="EMBL/GenBank/DDBJ databases">
        <authorList>
            <person name="Vera ALvarez R."/>
            <person name="Arias-Moreno D.M."/>
            <person name="Jimenez-Jacinto V."/>
            <person name="Jimenez-Bremont J.F."/>
            <person name="Swaminathan K."/>
            <person name="Moose S.P."/>
            <person name="Guerrero-Gonzalez M.L."/>
            <person name="Marino-Ramirez L."/>
            <person name="Landsman D."/>
            <person name="Rodriguez-Kessler M."/>
            <person name="Delgado-Sanchez P."/>
        </authorList>
    </citation>
    <scope>NUCLEOTIDE SEQUENCE</scope>
    <source>
        <tissue evidence="4">Cladode</tissue>
    </source>
</reference>
<organism evidence="4">
    <name type="scientific">Opuntia streptacantha</name>
    <name type="common">Prickly pear cactus</name>
    <name type="synonym">Opuntia cardona</name>
    <dbReference type="NCBI Taxonomy" id="393608"/>
    <lineage>
        <taxon>Eukaryota</taxon>
        <taxon>Viridiplantae</taxon>
        <taxon>Streptophyta</taxon>
        <taxon>Embryophyta</taxon>
        <taxon>Tracheophyta</taxon>
        <taxon>Spermatophyta</taxon>
        <taxon>Magnoliopsida</taxon>
        <taxon>eudicotyledons</taxon>
        <taxon>Gunneridae</taxon>
        <taxon>Pentapetalae</taxon>
        <taxon>Caryophyllales</taxon>
        <taxon>Cactineae</taxon>
        <taxon>Cactaceae</taxon>
        <taxon>Opuntioideae</taxon>
        <taxon>Opuntia</taxon>
    </lineage>
</organism>
<accession>A0A7C8YR53</accession>
<dbReference type="InterPro" id="IPR043132">
    <property type="entry name" value="BCAT-like_C"/>
</dbReference>
<evidence type="ECO:0008006" key="5">
    <source>
        <dbReference type="Google" id="ProtNLM"/>
    </source>
</evidence>
<evidence type="ECO:0000256" key="2">
    <source>
        <dbReference type="ARBA" id="ARBA00009320"/>
    </source>
</evidence>
<dbReference type="InterPro" id="IPR036038">
    <property type="entry name" value="Aminotransferase-like"/>
</dbReference>
<evidence type="ECO:0000313" key="4">
    <source>
        <dbReference type="EMBL" id="MBA4624173.1"/>
    </source>
</evidence>